<accession>A0A0F9GTW3</accession>
<feature type="non-terminal residue" evidence="1">
    <location>
        <position position="1"/>
    </location>
</feature>
<evidence type="ECO:0000313" key="1">
    <source>
        <dbReference type="EMBL" id="KKM02219.1"/>
    </source>
</evidence>
<organism evidence="1">
    <name type="scientific">marine sediment metagenome</name>
    <dbReference type="NCBI Taxonomy" id="412755"/>
    <lineage>
        <taxon>unclassified sequences</taxon>
        <taxon>metagenomes</taxon>
        <taxon>ecological metagenomes</taxon>
    </lineage>
</organism>
<gene>
    <name evidence="1" type="ORF">LCGC14_1786650</name>
</gene>
<dbReference type="AlphaFoldDB" id="A0A0F9GTW3"/>
<name>A0A0F9GTW3_9ZZZZ</name>
<sequence length="418" mass="47395">MQNPTSRWTDSQKNAEYWLVPDELLYNQRKKLNDNLVLIGDVKIRPTAHDPLSGFESITHSESGIFAHTKLRLTTIPTPHKRAPKVLTTTGAITVPNYTDSKAGKKGEFHHVQGGVIVEIVNNKIFHLHHINCRKRDGAFIWLDKAYYPDGTVERAPAYEAIVFGDVHRRFVDPDVVDATFRKGGLVDVLNPRVLVWHDLLDSYFGNPHHVGNPFIKLAKHRANYHVAQDEVIEAIEFLREHGLSRKNYVVPSNHDDMLSRWIIREDWKRDVATENIEFYLETALVMAQSAHMTDIGADYIAPFGYWINQLKSKTDDITPLKLKQSLMLMDIECGYHGHQGPGGARGTIKNFGAIGVKLITGHGHSEAIWNGHYRGGTMTRLDAEYVFGPNAWLNTHVSIDGFGKRHLHTFVEGDFWA</sequence>
<reference evidence="1" key="1">
    <citation type="journal article" date="2015" name="Nature">
        <title>Complex archaea that bridge the gap between prokaryotes and eukaryotes.</title>
        <authorList>
            <person name="Spang A."/>
            <person name="Saw J.H."/>
            <person name="Jorgensen S.L."/>
            <person name="Zaremba-Niedzwiedzka K."/>
            <person name="Martijn J."/>
            <person name="Lind A.E."/>
            <person name="van Eijk R."/>
            <person name="Schleper C."/>
            <person name="Guy L."/>
            <person name="Ettema T.J."/>
        </authorList>
    </citation>
    <scope>NUCLEOTIDE SEQUENCE</scope>
</reference>
<protein>
    <submittedName>
        <fullName evidence="1">Uncharacterized protein</fullName>
    </submittedName>
</protein>
<dbReference type="EMBL" id="LAZR01016993">
    <property type="protein sequence ID" value="KKM02219.1"/>
    <property type="molecule type" value="Genomic_DNA"/>
</dbReference>
<comment type="caution">
    <text evidence="1">The sequence shown here is derived from an EMBL/GenBank/DDBJ whole genome shotgun (WGS) entry which is preliminary data.</text>
</comment>
<proteinExistence type="predicted"/>